<dbReference type="CDD" id="cd07814">
    <property type="entry name" value="SRPBCC_CalC_Aha1-like"/>
    <property type="match status" value="1"/>
</dbReference>
<protein>
    <submittedName>
        <fullName evidence="3">SRPBCC domain-containing protein</fullName>
    </submittedName>
</protein>
<dbReference type="Pfam" id="PF08327">
    <property type="entry name" value="AHSA1"/>
    <property type="match status" value="1"/>
</dbReference>
<sequence length="152" mass="17509">MTENNDTLDYQTSVLINADKRDVFTALTSQLDEWWGTTDQPYEKVGDIFKISFGGESYWKFKVVEISASHILWKCVESNQDHNLQGIDEEWLGTLLQWKIEEVNRGTELKFKHQGLVPQGVCYGVCSTAWDFYITDSLKNYLEDGKGKPSEK</sequence>
<comment type="similarity">
    <text evidence="1">Belongs to the AHA1 family.</text>
</comment>
<dbReference type="InterPro" id="IPR023393">
    <property type="entry name" value="START-like_dom_sf"/>
</dbReference>
<dbReference type="Proteomes" id="UP001172082">
    <property type="component" value="Unassembled WGS sequence"/>
</dbReference>
<proteinExistence type="inferred from homology"/>
<keyword evidence="4" id="KW-1185">Reference proteome</keyword>
<evidence type="ECO:0000256" key="1">
    <source>
        <dbReference type="ARBA" id="ARBA00006817"/>
    </source>
</evidence>
<name>A0ABT8KPP8_9BACT</name>
<reference evidence="3" key="1">
    <citation type="submission" date="2023-06" db="EMBL/GenBank/DDBJ databases">
        <title>Genomic of Parafulvivirga corallium.</title>
        <authorList>
            <person name="Wang G."/>
        </authorList>
    </citation>
    <scope>NUCLEOTIDE SEQUENCE</scope>
    <source>
        <strain evidence="3">BMA10</strain>
    </source>
</reference>
<evidence type="ECO:0000313" key="4">
    <source>
        <dbReference type="Proteomes" id="UP001172082"/>
    </source>
</evidence>
<dbReference type="SUPFAM" id="SSF55961">
    <property type="entry name" value="Bet v1-like"/>
    <property type="match status" value="1"/>
</dbReference>
<dbReference type="EMBL" id="JAUJEA010000005">
    <property type="protein sequence ID" value="MDN5202691.1"/>
    <property type="molecule type" value="Genomic_DNA"/>
</dbReference>
<evidence type="ECO:0000259" key="2">
    <source>
        <dbReference type="Pfam" id="PF08327"/>
    </source>
</evidence>
<dbReference type="Gene3D" id="3.30.530.20">
    <property type="match status" value="1"/>
</dbReference>
<comment type="caution">
    <text evidence="3">The sequence shown here is derived from an EMBL/GenBank/DDBJ whole genome shotgun (WGS) entry which is preliminary data.</text>
</comment>
<gene>
    <name evidence="3" type="ORF">QQ008_14980</name>
</gene>
<dbReference type="RefSeq" id="WP_346752713.1">
    <property type="nucleotide sequence ID" value="NZ_JAUJEA010000005.1"/>
</dbReference>
<organism evidence="3 4">
    <name type="scientific">Splendidivirga corallicola</name>
    <dbReference type="NCBI Taxonomy" id="3051826"/>
    <lineage>
        <taxon>Bacteria</taxon>
        <taxon>Pseudomonadati</taxon>
        <taxon>Bacteroidota</taxon>
        <taxon>Cytophagia</taxon>
        <taxon>Cytophagales</taxon>
        <taxon>Splendidivirgaceae</taxon>
        <taxon>Splendidivirga</taxon>
    </lineage>
</organism>
<feature type="domain" description="Activator of Hsp90 ATPase homologue 1/2-like C-terminal" evidence="2">
    <location>
        <begin position="18"/>
        <end position="143"/>
    </location>
</feature>
<dbReference type="InterPro" id="IPR013538">
    <property type="entry name" value="ASHA1/2-like_C"/>
</dbReference>
<evidence type="ECO:0000313" key="3">
    <source>
        <dbReference type="EMBL" id="MDN5202691.1"/>
    </source>
</evidence>
<accession>A0ABT8KPP8</accession>